<name>A0A7S2BSN1_9STRA</name>
<proteinExistence type="predicted"/>
<protein>
    <submittedName>
        <fullName evidence="2">Uncharacterized protein</fullName>
    </submittedName>
</protein>
<feature type="region of interest" description="Disordered" evidence="1">
    <location>
        <begin position="1"/>
        <end position="68"/>
    </location>
</feature>
<organism evidence="2">
    <name type="scientific">Florenciella parvula</name>
    <dbReference type="NCBI Taxonomy" id="236787"/>
    <lineage>
        <taxon>Eukaryota</taxon>
        <taxon>Sar</taxon>
        <taxon>Stramenopiles</taxon>
        <taxon>Ochrophyta</taxon>
        <taxon>Dictyochophyceae</taxon>
        <taxon>Florenciellales</taxon>
        <taxon>Florenciella</taxon>
    </lineage>
</organism>
<dbReference type="AlphaFoldDB" id="A0A7S2BSN1"/>
<accession>A0A7S2BSN1</accession>
<evidence type="ECO:0000313" key="2">
    <source>
        <dbReference type="EMBL" id="CAD9405568.1"/>
    </source>
</evidence>
<sequence>MSESDADGSYSESEATRTSSECGSGDESDDDEPEVSEPEFSDDGSSEDESLDDSESEITSVDESGYLGDLEDRGECLFRWFGGLVISGREWDDFAANLDTNRWRTSPRDLHDTQFYTTWASERAR</sequence>
<dbReference type="EMBL" id="HBGT01011138">
    <property type="protein sequence ID" value="CAD9405568.1"/>
    <property type="molecule type" value="Transcribed_RNA"/>
</dbReference>
<evidence type="ECO:0000256" key="1">
    <source>
        <dbReference type="SAM" id="MobiDB-lite"/>
    </source>
</evidence>
<feature type="compositionally biased region" description="Acidic residues" evidence="1">
    <location>
        <begin position="24"/>
        <end position="56"/>
    </location>
</feature>
<gene>
    <name evidence="2" type="ORF">FPAR1323_LOCUS6102</name>
</gene>
<reference evidence="2" key="1">
    <citation type="submission" date="2021-01" db="EMBL/GenBank/DDBJ databases">
        <authorList>
            <person name="Corre E."/>
            <person name="Pelletier E."/>
            <person name="Niang G."/>
            <person name="Scheremetjew M."/>
            <person name="Finn R."/>
            <person name="Kale V."/>
            <person name="Holt S."/>
            <person name="Cochrane G."/>
            <person name="Meng A."/>
            <person name="Brown T."/>
            <person name="Cohen L."/>
        </authorList>
    </citation>
    <scope>NUCLEOTIDE SEQUENCE</scope>
    <source>
        <strain evidence="2">RCC1693</strain>
    </source>
</reference>